<comment type="caution">
    <text evidence="1">The sequence shown here is derived from an EMBL/GenBank/DDBJ whole genome shotgun (WGS) entry which is preliminary data.</text>
</comment>
<dbReference type="EMBL" id="BQNB010015010">
    <property type="protein sequence ID" value="GJT34962.1"/>
    <property type="molecule type" value="Genomic_DNA"/>
</dbReference>
<dbReference type="Proteomes" id="UP001151760">
    <property type="component" value="Unassembled WGS sequence"/>
</dbReference>
<reference evidence="1" key="1">
    <citation type="journal article" date="2022" name="Int. J. Mol. Sci.">
        <title>Draft Genome of Tanacetum Coccineum: Genomic Comparison of Closely Related Tanacetum-Family Plants.</title>
        <authorList>
            <person name="Yamashiro T."/>
            <person name="Shiraishi A."/>
            <person name="Nakayama K."/>
            <person name="Satake H."/>
        </authorList>
    </citation>
    <scope>NUCLEOTIDE SEQUENCE</scope>
</reference>
<proteinExistence type="predicted"/>
<accession>A0ABQ5D7K5</accession>
<name>A0ABQ5D7K5_9ASTR</name>
<organism evidence="1 2">
    <name type="scientific">Tanacetum coccineum</name>
    <dbReference type="NCBI Taxonomy" id="301880"/>
    <lineage>
        <taxon>Eukaryota</taxon>
        <taxon>Viridiplantae</taxon>
        <taxon>Streptophyta</taxon>
        <taxon>Embryophyta</taxon>
        <taxon>Tracheophyta</taxon>
        <taxon>Spermatophyta</taxon>
        <taxon>Magnoliopsida</taxon>
        <taxon>eudicotyledons</taxon>
        <taxon>Gunneridae</taxon>
        <taxon>Pentapetalae</taxon>
        <taxon>asterids</taxon>
        <taxon>campanulids</taxon>
        <taxon>Asterales</taxon>
        <taxon>Asteraceae</taxon>
        <taxon>Asteroideae</taxon>
        <taxon>Anthemideae</taxon>
        <taxon>Anthemidinae</taxon>
        <taxon>Tanacetum</taxon>
    </lineage>
</organism>
<evidence type="ECO:0000313" key="2">
    <source>
        <dbReference type="Proteomes" id="UP001151760"/>
    </source>
</evidence>
<reference evidence="1" key="2">
    <citation type="submission" date="2022-01" db="EMBL/GenBank/DDBJ databases">
        <authorList>
            <person name="Yamashiro T."/>
            <person name="Shiraishi A."/>
            <person name="Satake H."/>
            <person name="Nakayama K."/>
        </authorList>
    </citation>
    <scope>NUCLEOTIDE SEQUENCE</scope>
</reference>
<gene>
    <name evidence="1" type="ORF">Tco_0925381</name>
</gene>
<protein>
    <submittedName>
        <fullName evidence="1">Uncharacterized protein</fullName>
    </submittedName>
</protein>
<evidence type="ECO:0000313" key="1">
    <source>
        <dbReference type="EMBL" id="GJT34962.1"/>
    </source>
</evidence>
<sequence length="112" mass="12624">MVDWVSIVETDKVIYTVDTDIVKLVVEIEIFGMSSDEFDKKTRSSDGLQPKQVDMRCVHALNELHLHEINVPSPSLNDPIEANISEPSTNEAIEISEVSSDLYLSTKYLDEL</sequence>
<keyword evidence="2" id="KW-1185">Reference proteome</keyword>